<accession>A7ZF03</accession>
<dbReference type="KEGG" id="cco:CCC13826_0523"/>
<dbReference type="Proteomes" id="UP000001121">
    <property type="component" value="Chromosome"/>
</dbReference>
<reference evidence="2" key="1">
    <citation type="submission" date="2007-10" db="EMBL/GenBank/DDBJ databases">
        <title>Genome sequence of Campylobacter concisus 13826 isolated from human feces.</title>
        <authorList>
            <person name="Fouts D.E."/>
            <person name="Mongodin E.F."/>
            <person name="Puiu D."/>
            <person name="Sebastian Y."/>
            <person name="Miller W.G."/>
            <person name="Mandrell R.E."/>
            <person name="On S."/>
            <person name="Nelson K.E."/>
        </authorList>
    </citation>
    <scope>NUCLEOTIDE SEQUENCE [LARGE SCALE GENOMIC DNA]</scope>
    <source>
        <strain evidence="2">13826</strain>
    </source>
</reference>
<dbReference type="AlphaFoldDB" id="A7ZF03"/>
<evidence type="ECO:0000313" key="2">
    <source>
        <dbReference type="Proteomes" id="UP000001121"/>
    </source>
</evidence>
<dbReference type="EMBL" id="CP000792">
    <property type="protein sequence ID" value="EAT99263.1"/>
    <property type="molecule type" value="Genomic_DNA"/>
</dbReference>
<gene>
    <name evidence="1" type="ORF">CCC13826_0523</name>
</gene>
<dbReference type="RefSeq" id="WP_012140247.1">
    <property type="nucleotide sequence ID" value="NC_009802.2"/>
</dbReference>
<protein>
    <submittedName>
        <fullName evidence="1">Glycosyltransferase, family 1</fullName>
    </submittedName>
</protein>
<dbReference type="STRING" id="360104.CCC13826_0523"/>
<organism evidence="1 2">
    <name type="scientific">Campylobacter concisus (strain 13826)</name>
    <dbReference type="NCBI Taxonomy" id="360104"/>
    <lineage>
        <taxon>Bacteria</taxon>
        <taxon>Pseudomonadati</taxon>
        <taxon>Campylobacterota</taxon>
        <taxon>Epsilonproteobacteria</taxon>
        <taxon>Campylobacterales</taxon>
        <taxon>Campylobacteraceae</taxon>
        <taxon>Campylobacter</taxon>
    </lineage>
</organism>
<dbReference type="SUPFAM" id="SSF53756">
    <property type="entry name" value="UDP-Glycosyltransferase/glycogen phosphorylase"/>
    <property type="match status" value="1"/>
</dbReference>
<name>A7ZF03_CAMC1</name>
<dbReference type="Gene3D" id="3.40.50.2000">
    <property type="entry name" value="Glycogen Phosphorylase B"/>
    <property type="match status" value="2"/>
</dbReference>
<dbReference type="HOGENOM" id="CLU_062443_0_0_7"/>
<proteinExistence type="predicted"/>
<dbReference type="eggNOG" id="COG0438">
    <property type="taxonomic scope" value="Bacteria"/>
</dbReference>
<sequence length="359" mass="41989">MKILYVVDESILAGSHSGVIKKVKSQVLFWQQQGHQICFFSIFDNALYDSDLKMVTSFRQVNFKKFGKIGSLFRIYFSTYFLTKVHHIVNYDLIYTRYILFTPFFYYLAKNKRVIMEINSNDVTEYKSRSRLTHLYNLITRNIILKKISAFVFVSHELSNIFSYFGKKSIVIANGADVKKYPIKNNTNTRPRLVFVGSVGQKWHGVDKIVEMAKNLTKYDFIIIGQDGCNTDNLKYMGRMSSDRVIDEIVKCDVGIGTLSIYIYIKMREASPLKTREYLSCGLPIIYAYEDTDLQDIEKFALRLDEDNIDLSKIKVFVDSVFNNNNINILARKFAEENLDIRIKEQKRLEFFKEIMEEQ</sequence>
<dbReference type="OrthoDB" id="9802525at2"/>
<evidence type="ECO:0000313" key="1">
    <source>
        <dbReference type="EMBL" id="EAT99263.1"/>
    </source>
</evidence>